<dbReference type="AlphaFoldDB" id="A0A438C808"/>
<accession>A0A438C808</accession>
<name>A0A438C808_VITVI</name>
<evidence type="ECO:0000313" key="2">
    <source>
        <dbReference type="Proteomes" id="UP000288805"/>
    </source>
</evidence>
<sequence>MVLRRVLLEDCGLILPLHTQRGRNQLLDRDQETLVPLVLPDQGPLDIIRQLGPGHDTDRCSALRHAIQDLIDQSLVNLGQPSVTTNPLFAHTTHSMLPPTGGIHHMDFVQDDVILMLSWDDGLLKMIVPNDDYEIVMTRSRRISQAAPSVSRPFGGTNSRQEDDTNMDVVRDRVRARLSDISFDYLVRPYTFSLVDYFVRESKVQPRVEEIGVNGSTVDELHHMFHQMQMGDETPDMSAFMMIAPPSPDRASLFSLCFLDETTDYGAREPFSPLELFGVSIIEIVEEDQTVPTPELPAFVVPTIDVYEGTIGPVEGVSDSVDPPLSFDILSGFVTRFDYVSDDSVMDLSIYEYSLVSCDYVLLLAPYSSTSQIFDINDEIAQPDLDRDSFDHDSIPIDERVSLAIGDVETVNFGTDD</sequence>
<comment type="caution">
    <text evidence="1">The sequence shown here is derived from an EMBL/GenBank/DDBJ whole genome shotgun (WGS) entry which is preliminary data.</text>
</comment>
<gene>
    <name evidence="1" type="ORF">CK203_087659</name>
</gene>
<protein>
    <submittedName>
        <fullName evidence="1">Uncharacterized protein</fullName>
    </submittedName>
</protein>
<reference evidence="1 2" key="1">
    <citation type="journal article" date="2018" name="PLoS Genet.">
        <title>Population sequencing reveals clonal diversity and ancestral inbreeding in the grapevine cultivar Chardonnay.</title>
        <authorList>
            <person name="Roach M.J."/>
            <person name="Johnson D.L."/>
            <person name="Bohlmann J."/>
            <person name="van Vuuren H.J."/>
            <person name="Jones S.J."/>
            <person name="Pretorius I.S."/>
            <person name="Schmidt S.A."/>
            <person name="Borneman A.R."/>
        </authorList>
    </citation>
    <scope>NUCLEOTIDE SEQUENCE [LARGE SCALE GENOMIC DNA]</scope>
    <source>
        <strain evidence="2">cv. Chardonnay</strain>
        <tissue evidence="1">Leaf</tissue>
    </source>
</reference>
<dbReference type="Proteomes" id="UP000288805">
    <property type="component" value="Unassembled WGS sequence"/>
</dbReference>
<dbReference type="EMBL" id="QGNW01002503">
    <property type="protein sequence ID" value="RVW19046.1"/>
    <property type="molecule type" value="Genomic_DNA"/>
</dbReference>
<evidence type="ECO:0000313" key="1">
    <source>
        <dbReference type="EMBL" id="RVW19046.1"/>
    </source>
</evidence>
<organism evidence="1 2">
    <name type="scientific">Vitis vinifera</name>
    <name type="common">Grape</name>
    <dbReference type="NCBI Taxonomy" id="29760"/>
    <lineage>
        <taxon>Eukaryota</taxon>
        <taxon>Viridiplantae</taxon>
        <taxon>Streptophyta</taxon>
        <taxon>Embryophyta</taxon>
        <taxon>Tracheophyta</taxon>
        <taxon>Spermatophyta</taxon>
        <taxon>Magnoliopsida</taxon>
        <taxon>eudicotyledons</taxon>
        <taxon>Gunneridae</taxon>
        <taxon>Pentapetalae</taxon>
        <taxon>rosids</taxon>
        <taxon>Vitales</taxon>
        <taxon>Vitaceae</taxon>
        <taxon>Viteae</taxon>
        <taxon>Vitis</taxon>
    </lineage>
</organism>
<proteinExistence type="predicted"/>